<accession>A0AAU8MZY1</accession>
<organism evidence="19">
    <name type="scientific">Lysobacter firmicutimachus</name>
    <dbReference type="NCBI Taxonomy" id="1792846"/>
    <lineage>
        <taxon>Bacteria</taxon>
        <taxon>Pseudomonadati</taxon>
        <taxon>Pseudomonadota</taxon>
        <taxon>Gammaproteobacteria</taxon>
        <taxon>Lysobacterales</taxon>
        <taxon>Lysobacteraceae</taxon>
        <taxon>Lysobacter</taxon>
    </lineage>
</organism>
<evidence type="ECO:0000256" key="8">
    <source>
        <dbReference type="ARBA" id="ARBA00023047"/>
    </source>
</evidence>
<keyword evidence="7 15" id="KW-0732">Signal</keyword>
<evidence type="ECO:0000256" key="9">
    <source>
        <dbReference type="ARBA" id="ARBA00023065"/>
    </source>
</evidence>
<keyword evidence="5" id="KW-0762">Sugar transport</keyword>
<comment type="subcellular location">
    <subcellularLocation>
        <location evidence="1">Cell outer membrane</location>
        <topology evidence="1">Multi-pass membrane protein</topology>
    </subcellularLocation>
</comment>
<gene>
    <name evidence="19" type="ORF">ABU614_10360</name>
</gene>
<reference evidence="19" key="1">
    <citation type="submission" date="2024-06" db="EMBL/GenBank/DDBJ databases">
        <authorList>
            <person name="Li S."/>
        </authorList>
    </citation>
    <scope>NUCLEOTIDE SEQUENCE</scope>
    <source>
        <strain evidence="19">SR10</strain>
    </source>
</reference>
<evidence type="ECO:0000256" key="3">
    <source>
        <dbReference type="ARBA" id="ARBA00022448"/>
    </source>
</evidence>
<dbReference type="PANTHER" id="PTHR33619:SF3">
    <property type="entry name" value="POLYSACCHARIDE EXPORT PROTEIN GFCE-RELATED"/>
    <property type="match status" value="1"/>
</dbReference>
<protein>
    <submittedName>
        <fullName evidence="19">Polysaccharide biosynthesis/export family protein</fullName>
    </submittedName>
</protein>
<dbReference type="Pfam" id="PF18412">
    <property type="entry name" value="Wza_C"/>
    <property type="match status" value="1"/>
</dbReference>
<evidence type="ECO:0000256" key="12">
    <source>
        <dbReference type="ARBA" id="ARBA00023139"/>
    </source>
</evidence>
<evidence type="ECO:0000256" key="2">
    <source>
        <dbReference type="ARBA" id="ARBA00009450"/>
    </source>
</evidence>
<evidence type="ECO:0000256" key="7">
    <source>
        <dbReference type="ARBA" id="ARBA00022729"/>
    </source>
</evidence>
<evidence type="ECO:0000256" key="13">
    <source>
        <dbReference type="ARBA" id="ARBA00023237"/>
    </source>
</evidence>
<feature type="domain" description="Outer-membrane lipoprotein Wza C-terminal" evidence="17">
    <location>
        <begin position="336"/>
        <end position="350"/>
    </location>
</feature>
<dbReference type="Pfam" id="PF02563">
    <property type="entry name" value="Poly_export"/>
    <property type="match status" value="1"/>
</dbReference>
<dbReference type="GO" id="GO:0015159">
    <property type="term" value="F:polysaccharide transmembrane transporter activity"/>
    <property type="evidence" value="ECO:0007669"/>
    <property type="project" value="InterPro"/>
</dbReference>
<dbReference type="Gene3D" id="3.10.560.10">
    <property type="entry name" value="Outer membrane lipoprotein wza domain like"/>
    <property type="match status" value="2"/>
</dbReference>
<evidence type="ECO:0000259" key="18">
    <source>
        <dbReference type="Pfam" id="PF22461"/>
    </source>
</evidence>
<proteinExistence type="inferred from homology"/>
<keyword evidence="3" id="KW-0813">Transport</keyword>
<feature type="signal peptide" evidence="15">
    <location>
        <begin position="1"/>
        <end position="22"/>
    </location>
</feature>
<dbReference type="InterPro" id="IPR054765">
    <property type="entry name" value="SLBB_dom"/>
</dbReference>
<keyword evidence="4" id="KW-1134">Transmembrane beta strand</keyword>
<dbReference type="PANTHER" id="PTHR33619">
    <property type="entry name" value="POLYSACCHARIDE EXPORT PROTEIN GFCE-RELATED"/>
    <property type="match status" value="1"/>
</dbReference>
<dbReference type="InterPro" id="IPR049712">
    <property type="entry name" value="Poly_export"/>
</dbReference>
<evidence type="ECO:0000259" key="16">
    <source>
        <dbReference type="Pfam" id="PF02563"/>
    </source>
</evidence>
<evidence type="ECO:0000256" key="10">
    <source>
        <dbReference type="ARBA" id="ARBA00023114"/>
    </source>
</evidence>
<keyword evidence="6" id="KW-0812">Transmembrane</keyword>
<keyword evidence="10" id="KW-0626">Porin</keyword>
<dbReference type="GO" id="GO:0009279">
    <property type="term" value="C:cell outer membrane"/>
    <property type="evidence" value="ECO:0007669"/>
    <property type="project" value="UniProtKB-SubCell"/>
</dbReference>
<dbReference type="InterPro" id="IPR003715">
    <property type="entry name" value="Poly_export_N"/>
</dbReference>
<evidence type="ECO:0000256" key="1">
    <source>
        <dbReference type="ARBA" id="ARBA00004571"/>
    </source>
</evidence>
<dbReference type="GO" id="GO:0006811">
    <property type="term" value="P:monoatomic ion transport"/>
    <property type="evidence" value="ECO:0007669"/>
    <property type="project" value="UniProtKB-KW"/>
</dbReference>
<feature type="domain" description="Polysaccharide export protein N-terminal" evidence="16">
    <location>
        <begin position="73"/>
        <end position="157"/>
    </location>
</feature>
<feature type="domain" description="SLBB" evidence="18">
    <location>
        <begin position="163"/>
        <end position="239"/>
    </location>
</feature>
<dbReference type="Gene3D" id="3.30.1950.10">
    <property type="entry name" value="wza like domain"/>
    <property type="match status" value="1"/>
</dbReference>
<evidence type="ECO:0000256" key="6">
    <source>
        <dbReference type="ARBA" id="ARBA00022692"/>
    </source>
</evidence>
<feature type="chain" id="PRO_5043851772" evidence="15">
    <location>
        <begin position="23"/>
        <end position="367"/>
    </location>
</feature>
<keyword evidence="9" id="KW-0406">Ion transport</keyword>
<sequence length="367" mass="39615">MRKLSVGMALLAALGLNGCMWAPGQHMSPNQLLRGDALQADEVELLPINAQLVASERAAVDTAAVPAELLDYQPEAYRIGAGDTLYITIWDHPELTSPAGNQQQPAANGRLVRPDGTLFYPYVGVIQARGKTIEELRSLITQRIAAVVESPQVDVTVIDYGSQQVTLQGAFVKTERQRITATPLTLAQAIGAATIDPIRADLSGLVLTRNGHQYPLDLDALNRSSVAPDIYLKAGDHIYLPYNDRKEVYVVGEVVRPAAIGFKTTDMSLSQVLGRAGGLNPLTANGNAVYVIRGGNQDLREQPAKIYHLAAKSPATFALASQFSVKPGDVVFVGPAGVTRWNRFVNQLLPFSNILNNSANTQDLLER</sequence>
<keyword evidence="8" id="KW-0625">Polysaccharide transport</keyword>
<evidence type="ECO:0000256" key="5">
    <source>
        <dbReference type="ARBA" id="ARBA00022597"/>
    </source>
</evidence>
<evidence type="ECO:0000313" key="19">
    <source>
        <dbReference type="EMBL" id="XCO77159.1"/>
    </source>
</evidence>
<keyword evidence="14" id="KW-0449">Lipoprotein</keyword>
<evidence type="ECO:0000256" key="15">
    <source>
        <dbReference type="SAM" id="SignalP"/>
    </source>
</evidence>
<evidence type="ECO:0000256" key="11">
    <source>
        <dbReference type="ARBA" id="ARBA00023136"/>
    </source>
</evidence>
<feature type="domain" description="SLBB" evidence="18">
    <location>
        <begin position="246"/>
        <end position="333"/>
    </location>
</feature>
<dbReference type="RefSeq" id="WP_064747679.1">
    <property type="nucleotide sequence ID" value="NZ_CP159925.1"/>
</dbReference>
<dbReference type="InterPro" id="IPR040716">
    <property type="entry name" value="Wza_C"/>
</dbReference>
<evidence type="ECO:0000259" key="17">
    <source>
        <dbReference type="Pfam" id="PF18412"/>
    </source>
</evidence>
<keyword evidence="13" id="KW-0998">Cell outer membrane</keyword>
<dbReference type="GO" id="GO:0015288">
    <property type="term" value="F:porin activity"/>
    <property type="evidence" value="ECO:0007669"/>
    <property type="project" value="UniProtKB-KW"/>
</dbReference>
<comment type="similarity">
    <text evidence="2">Belongs to the BexD/CtrA/VexA family.</text>
</comment>
<evidence type="ECO:0000256" key="4">
    <source>
        <dbReference type="ARBA" id="ARBA00022452"/>
    </source>
</evidence>
<keyword evidence="11" id="KW-0472">Membrane</keyword>
<dbReference type="EMBL" id="CP159925">
    <property type="protein sequence ID" value="XCO77159.1"/>
    <property type="molecule type" value="Genomic_DNA"/>
</dbReference>
<name>A0AAU8MZY1_9GAMM</name>
<dbReference type="GO" id="GO:0046930">
    <property type="term" value="C:pore complex"/>
    <property type="evidence" value="ECO:0007669"/>
    <property type="project" value="UniProtKB-KW"/>
</dbReference>
<keyword evidence="12" id="KW-0564">Palmitate</keyword>
<dbReference type="AlphaFoldDB" id="A0AAU8MZY1"/>
<dbReference type="Pfam" id="PF22461">
    <property type="entry name" value="SLBB_2"/>
    <property type="match status" value="2"/>
</dbReference>
<evidence type="ECO:0000256" key="14">
    <source>
        <dbReference type="ARBA" id="ARBA00023288"/>
    </source>
</evidence>